<feature type="non-terminal residue" evidence="1">
    <location>
        <position position="63"/>
    </location>
</feature>
<sequence length="63" mass="7412">VRVIFHAYMDSTKSEVIIQPVDEYKQKEFREYVGHLHFEVLKDNREEAIHIKTSGSLPITLPK</sequence>
<protein>
    <submittedName>
        <fullName evidence="1">Uncharacterized protein</fullName>
    </submittedName>
</protein>
<dbReference type="AlphaFoldDB" id="A0ABD3Y0E0"/>
<proteinExistence type="predicted"/>
<dbReference type="Proteomes" id="UP001634394">
    <property type="component" value="Unassembled WGS sequence"/>
</dbReference>
<organism evidence="1 2">
    <name type="scientific">Sinanodonta woodiana</name>
    <name type="common">Chinese pond mussel</name>
    <name type="synonym">Anodonta woodiana</name>
    <dbReference type="NCBI Taxonomy" id="1069815"/>
    <lineage>
        <taxon>Eukaryota</taxon>
        <taxon>Metazoa</taxon>
        <taxon>Spiralia</taxon>
        <taxon>Lophotrochozoa</taxon>
        <taxon>Mollusca</taxon>
        <taxon>Bivalvia</taxon>
        <taxon>Autobranchia</taxon>
        <taxon>Heteroconchia</taxon>
        <taxon>Palaeoheterodonta</taxon>
        <taxon>Unionida</taxon>
        <taxon>Unionoidea</taxon>
        <taxon>Unionidae</taxon>
        <taxon>Unioninae</taxon>
        <taxon>Sinanodonta</taxon>
    </lineage>
</organism>
<dbReference type="EMBL" id="JBJQND010000001">
    <property type="protein sequence ID" value="KAL3890773.1"/>
    <property type="molecule type" value="Genomic_DNA"/>
</dbReference>
<reference evidence="1 2" key="1">
    <citation type="submission" date="2024-11" db="EMBL/GenBank/DDBJ databases">
        <title>Chromosome-level genome assembly of the freshwater bivalve Anodonta woodiana.</title>
        <authorList>
            <person name="Chen X."/>
        </authorList>
    </citation>
    <scope>NUCLEOTIDE SEQUENCE [LARGE SCALE GENOMIC DNA]</scope>
    <source>
        <strain evidence="1">MN2024</strain>
        <tissue evidence="1">Gills</tissue>
    </source>
</reference>
<name>A0ABD3Y0E0_SINWO</name>
<evidence type="ECO:0000313" key="2">
    <source>
        <dbReference type="Proteomes" id="UP001634394"/>
    </source>
</evidence>
<feature type="non-terminal residue" evidence="1">
    <location>
        <position position="1"/>
    </location>
</feature>
<keyword evidence="2" id="KW-1185">Reference proteome</keyword>
<accession>A0ABD3Y0E0</accession>
<gene>
    <name evidence="1" type="ORF">ACJMK2_003051</name>
</gene>
<evidence type="ECO:0000313" key="1">
    <source>
        <dbReference type="EMBL" id="KAL3890773.1"/>
    </source>
</evidence>
<comment type="caution">
    <text evidence="1">The sequence shown here is derived from an EMBL/GenBank/DDBJ whole genome shotgun (WGS) entry which is preliminary data.</text>
</comment>